<comment type="caution">
    <text evidence="14">The sequence shown here is derived from an EMBL/GenBank/DDBJ whole genome shotgun (WGS) entry which is preliminary data.</text>
</comment>
<dbReference type="PROSITE" id="PS51257">
    <property type="entry name" value="PROKAR_LIPOPROTEIN"/>
    <property type="match status" value="1"/>
</dbReference>
<comment type="similarity">
    <text evidence="2">Belongs to the LolB family.</text>
</comment>
<feature type="signal peptide" evidence="13">
    <location>
        <begin position="1"/>
        <end position="17"/>
    </location>
</feature>
<dbReference type="NCBIfam" id="TIGR00548">
    <property type="entry name" value="lolB"/>
    <property type="match status" value="1"/>
</dbReference>
<dbReference type="EMBL" id="JADJUC010000003">
    <property type="protein sequence ID" value="MBK8523344.1"/>
    <property type="molecule type" value="Genomic_DNA"/>
</dbReference>
<keyword evidence="12 14" id="KW-0449">Lipoprotein</keyword>
<keyword evidence="11" id="KW-0998">Cell outer membrane</keyword>
<keyword evidence="6 13" id="KW-0732">Signal</keyword>
<evidence type="ECO:0000256" key="5">
    <source>
        <dbReference type="ARBA" id="ARBA00022448"/>
    </source>
</evidence>
<reference evidence="14" key="1">
    <citation type="submission" date="2020-10" db="EMBL/GenBank/DDBJ databases">
        <title>Connecting structure to function with the recovery of over 1000 high-quality activated sludge metagenome-assembled genomes encoding full-length rRNA genes using long-read sequencing.</title>
        <authorList>
            <person name="Singleton C.M."/>
            <person name="Petriglieri F."/>
            <person name="Kristensen J.M."/>
            <person name="Kirkegaard R.H."/>
            <person name="Michaelsen T.Y."/>
            <person name="Andersen M.H."/>
            <person name="Karst S.M."/>
            <person name="Dueholm M.S."/>
            <person name="Nielsen P.H."/>
            <person name="Albertsen M."/>
        </authorList>
    </citation>
    <scope>NUCLEOTIDE SEQUENCE</scope>
    <source>
        <strain evidence="14">Hirt_18-Q3-R61-65_BATAC.395</strain>
    </source>
</reference>
<keyword evidence="7" id="KW-0653">Protein transport</keyword>
<dbReference type="Gene3D" id="2.50.20.10">
    <property type="entry name" value="Lipoprotein localisation LolA/LolB/LppX"/>
    <property type="match status" value="1"/>
</dbReference>
<protein>
    <recommendedName>
        <fullName evidence="4">Outer-membrane lipoprotein LolB</fullName>
    </recommendedName>
</protein>
<evidence type="ECO:0000256" key="4">
    <source>
        <dbReference type="ARBA" id="ARBA00016202"/>
    </source>
</evidence>
<dbReference type="AlphaFoldDB" id="A0A9D7K0Y1"/>
<evidence type="ECO:0000256" key="2">
    <source>
        <dbReference type="ARBA" id="ARBA00009696"/>
    </source>
</evidence>
<evidence type="ECO:0000256" key="13">
    <source>
        <dbReference type="SAM" id="SignalP"/>
    </source>
</evidence>
<organism evidence="14 15">
    <name type="scientific">Candidatus Proximibacter danicus</name>
    <dbReference type="NCBI Taxonomy" id="2954365"/>
    <lineage>
        <taxon>Bacteria</taxon>
        <taxon>Pseudomonadati</taxon>
        <taxon>Pseudomonadota</taxon>
        <taxon>Betaproteobacteria</taxon>
        <taxon>Candidatus Proximibacter</taxon>
    </lineage>
</organism>
<evidence type="ECO:0000256" key="3">
    <source>
        <dbReference type="ARBA" id="ARBA00011245"/>
    </source>
</evidence>
<dbReference type="GO" id="GO:0009279">
    <property type="term" value="C:cell outer membrane"/>
    <property type="evidence" value="ECO:0007669"/>
    <property type="project" value="UniProtKB-SubCell"/>
</dbReference>
<gene>
    <name evidence="14" type="primary">lolB</name>
    <name evidence="14" type="ORF">IPL58_03985</name>
</gene>
<dbReference type="GO" id="GO:0015031">
    <property type="term" value="P:protein transport"/>
    <property type="evidence" value="ECO:0007669"/>
    <property type="project" value="UniProtKB-KW"/>
</dbReference>
<accession>A0A9D7K0Y1</accession>
<evidence type="ECO:0000256" key="7">
    <source>
        <dbReference type="ARBA" id="ARBA00022927"/>
    </source>
</evidence>
<dbReference type="SUPFAM" id="SSF89392">
    <property type="entry name" value="Prokaryotic lipoproteins and lipoprotein localization factors"/>
    <property type="match status" value="1"/>
</dbReference>
<evidence type="ECO:0000313" key="14">
    <source>
        <dbReference type="EMBL" id="MBK8523344.1"/>
    </source>
</evidence>
<comment type="subcellular location">
    <subcellularLocation>
        <location evidence="1">Cell outer membrane</location>
        <topology evidence="1">Lipid-anchor</topology>
    </subcellularLocation>
</comment>
<keyword evidence="10" id="KW-0143">Chaperone</keyword>
<keyword evidence="9" id="KW-0564">Palmitate</keyword>
<evidence type="ECO:0000256" key="11">
    <source>
        <dbReference type="ARBA" id="ARBA00023237"/>
    </source>
</evidence>
<name>A0A9D7K0Y1_9PROT</name>
<sequence length="187" mass="20887">MVRYFLFLVLGLLAACAGPGANVTEILLPRGDVRDFSLEARFSVTQESERHSGRLSWRHSAAGVDELQIASPFGQVLADIRIDSQRARLVASDRRVFEAADAQQLMHEVLGYPLPIDRLSAWVLARAGERARVQPDGLGRPQSIEEDDWSISYEYEQAATDALPALMTVTRKGGVELRLRVEEWRTP</sequence>
<evidence type="ECO:0000256" key="10">
    <source>
        <dbReference type="ARBA" id="ARBA00023186"/>
    </source>
</evidence>
<evidence type="ECO:0000256" key="8">
    <source>
        <dbReference type="ARBA" id="ARBA00023136"/>
    </source>
</evidence>
<dbReference type="CDD" id="cd16326">
    <property type="entry name" value="LolB"/>
    <property type="match status" value="1"/>
</dbReference>
<dbReference type="Pfam" id="PF03550">
    <property type="entry name" value="LolB"/>
    <property type="match status" value="1"/>
</dbReference>
<evidence type="ECO:0000256" key="1">
    <source>
        <dbReference type="ARBA" id="ARBA00004459"/>
    </source>
</evidence>
<dbReference type="InterPro" id="IPR029046">
    <property type="entry name" value="LolA/LolB/LppX"/>
</dbReference>
<evidence type="ECO:0000256" key="9">
    <source>
        <dbReference type="ARBA" id="ARBA00023139"/>
    </source>
</evidence>
<dbReference type="Proteomes" id="UP000886689">
    <property type="component" value="Unassembled WGS sequence"/>
</dbReference>
<evidence type="ECO:0000256" key="6">
    <source>
        <dbReference type="ARBA" id="ARBA00022729"/>
    </source>
</evidence>
<proteinExistence type="inferred from homology"/>
<keyword evidence="5" id="KW-0813">Transport</keyword>
<keyword evidence="8" id="KW-0472">Membrane</keyword>
<comment type="subunit">
    <text evidence="3">Monomer.</text>
</comment>
<feature type="chain" id="PRO_5039303831" description="Outer-membrane lipoprotein LolB" evidence="13">
    <location>
        <begin position="18"/>
        <end position="187"/>
    </location>
</feature>
<evidence type="ECO:0000313" key="15">
    <source>
        <dbReference type="Proteomes" id="UP000886689"/>
    </source>
</evidence>
<evidence type="ECO:0000256" key="12">
    <source>
        <dbReference type="ARBA" id="ARBA00023288"/>
    </source>
</evidence>
<dbReference type="InterPro" id="IPR004565">
    <property type="entry name" value="OM_lipoprot_LolB"/>
</dbReference>